<comment type="caution">
    <text evidence="1">The sequence shown here is derived from an EMBL/GenBank/DDBJ whole genome shotgun (WGS) entry which is preliminary data.</text>
</comment>
<sequence length="113" mass="12688">MVQWTKLAFLKYKDVKLLNKVILSICSFYLHLSEGLAVQILTQGKLSAPRILRTRKVINYVVEKMVLDKPLDNMDIDGSFAPGLPLHVTRYGAVLSLLPTIALSRVARVHALM</sequence>
<reference evidence="1 2" key="1">
    <citation type="journal article" date="2022" name="Plant J.">
        <title>Chromosome-level genome of Camellia lanceoleosa provides a valuable resource for understanding genome evolution and self-incompatibility.</title>
        <authorList>
            <person name="Gong W."/>
            <person name="Xiao S."/>
            <person name="Wang L."/>
            <person name="Liao Z."/>
            <person name="Chang Y."/>
            <person name="Mo W."/>
            <person name="Hu G."/>
            <person name="Li W."/>
            <person name="Zhao G."/>
            <person name="Zhu H."/>
            <person name="Hu X."/>
            <person name="Ji K."/>
            <person name="Xiang X."/>
            <person name="Song Q."/>
            <person name="Yuan D."/>
            <person name="Jin S."/>
            <person name="Zhang L."/>
        </authorList>
    </citation>
    <scope>NUCLEOTIDE SEQUENCE [LARGE SCALE GENOMIC DNA]</scope>
    <source>
        <strain evidence="1">SQ_2022a</strain>
    </source>
</reference>
<gene>
    <name evidence="1" type="ORF">LOK49_LG14G01847</name>
</gene>
<name>A0ACC0FC08_9ERIC</name>
<dbReference type="Proteomes" id="UP001060215">
    <property type="component" value="Chromosome 15"/>
</dbReference>
<accession>A0ACC0FC08</accession>
<evidence type="ECO:0000313" key="2">
    <source>
        <dbReference type="Proteomes" id="UP001060215"/>
    </source>
</evidence>
<dbReference type="EMBL" id="CM045772">
    <property type="protein sequence ID" value="KAI7985882.1"/>
    <property type="molecule type" value="Genomic_DNA"/>
</dbReference>
<organism evidence="1 2">
    <name type="scientific">Camellia lanceoleosa</name>
    <dbReference type="NCBI Taxonomy" id="1840588"/>
    <lineage>
        <taxon>Eukaryota</taxon>
        <taxon>Viridiplantae</taxon>
        <taxon>Streptophyta</taxon>
        <taxon>Embryophyta</taxon>
        <taxon>Tracheophyta</taxon>
        <taxon>Spermatophyta</taxon>
        <taxon>Magnoliopsida</taxon>
        <taxon>eudicotyledons</taxon>
        <taxon>Gunneridae</taxon>
        <taxon>Pentapetalae</taxon>
        <taxon>asterids</taxon>
        <taxon>Ericales</taxon>
        <taxon>Theaceae</taxon>
        <taxon>Camellia</taxon>
    </lineage>
</organism>
<protein>
    <submittedName>
        <fullName evidence="1">Uncharacterized protein</fullName>
    </submittedName>
</protein>
<proteinExistence type="predicted"/>
<evidence type="ECO:0000313" key="1">
    <source>
        <dbReference type="EMBL" id="KAI7985882.1"/>
    </source>
</evidence>
<keyword evidence="2" id="KW-1185">Reference proteome</keyword>